<dbReference type="AlphaFoldDB" id="A0A9P6A172"/>
<feature type="transmembrane region" description="Helical" evidence="1">
    <location>
        <begin position="90"/>
        <end position="109"/>
    </location>
</feature>
<dbReference type="Proteomes" id="UP000807025">
    <property type="component" value="Unassembled WGS sequence"/>
</dbReference>
<name>A0A9P6A172_PLEER</name>
<sequence>MAVAGVIAVLFSIRASAHGMTFVSDHPVVSLSYPACMAVGQDRTTSIISLVLLIGNGTGVFLLTVIVAARSQTKGIPFSSMMYTFIKNGVVYFTALLALSIVNLIISLTQPPQFSNPLLSTQADRDFVGVNSTLASPAKQAVFPV</sequence>
<keyword evidence="2" id="KW-0732">Signal</keyword>
<reference evidence="3" key="1">
    <citation type="submission" date="2020-11" db="EMBL/GenBank/DDBJ databases">
        <authorList>
            <consortium name="DOE Joint Genome Institute"/>
            <person name="Ahrendt S."/>
            <person name="Riley R."/>
            <person name="Andreopoulos W."/>
            <person name="Labutti K."/>
            <person name="Pangilinan J."/>
            <person name="Ruiz-Duenas F.J."/>
            <person name="Barrasa J.M."/>
            <person name="Sanchez-Garcia M."/>
            <person name="Camarero S."/>
            <person name="Miyauchi S."/>
            <person name="Serrano A."/>
            <person name="Linde D."/>
            <person name="Babiker R."/>
            <person name="Drula E."/>
            <person name="Ayuso-Fernandez I."/>
            <person name="Pacheco R."/>
            <person name="Padilla G."/>
            <person name="Ferreira P."/>
            <person name="Barriuso J."/>
            <person name="Kellner H."/>
            <person name="Castanera R."/>
            <person name="Alfaro M."/>
            <person name="Ramirez L."/>
            <person name="Pisabarro A.G."/>
            <person name="Kuo A."/>
            <person name="Tritt A."/>
            <person name="Lipzen A."/>
            <person name="He G."/>
            <person name="Yan M."/>
            <person name="Ng V."/>
            <person name="Cullen D."/>
            <person name="Martin F."/>
            <person name="Rosso M.-N."/>
            <person name="Henrissat B."/>
            <person name="Hibbett D."/>
            <person name="Martinez A.T."/>
            <person name="Grigoriev I.V."/>
        </authorList>
    </citation>
    <scope>NUCLEOTIDE SEQUENCE</scope>
    <source>
        <strain evidence="3">ATCC 90797</strain>
    </source>
</reference>
<keyword evidence="1" id="KW-1133">Transmembrane helix</keyword>
<evidence type="ECO:0000256" key="1">
    <source>
        <dbReference type="SAM" id="Phobius"/>
    </source>
</evidence>
<feature type="transmembrane region" description="Helical" evidence="1">
    <location>
        <begin position="47"/>
        <end position="69"/>
    </location>
</feature>
<evidence type="ECO:0000313" key="4">
    <source>
        <dbReference type="Proteomes" id="UP000807025"/>
    </source>
</evidence>
<proteinExistence type="predicted"/>
<dbReference type="EMBL" id="MU154538">
    <property type="protein sequence ID" value="KAF9498282.1"/>
    <property type="molecule type" value="Genomic_DNA"/>
</dbReference>
<evidence type="ECO:0000256" key="2">
    <source>
        <dbReference type="SAM" id="SignalP"/>
    </source>
</evidence>
<comment type="caution">
    <text evidence="3">The sequence shown here is derived from an EMBL/GenBank/DDBJ whole genome shotgun (WGS) entry which is preliminary data.</text>
</comment>
<keyword evidence="1" id="KW-0472">Membrane</keyword>
<keyword evidence="1" id="KW-0812">Transmembrane</keyword>
<feature type="signal peptide" evidence="2">
    <location>
        <begin position="1"/>
        <end position="19"/>
    </location>
</feature>
<protein>
    <submittedName>
        <fullName evidence="3">Uncharacterized protein</fullName>
    </submittedName>
</protein>
<evidence type="ECO:0000313" key="3">
    <source>
        <dbReference type="EMBL" id="KAF9498282.1"/>
    </source>
</evidence>
<dbReference type="OrthoDB" id="2866771at2759"/>
<keyword evidence="4" id="KW-1185">Reference proteome</keyword>
<gene>
    <name evidence="3" type="ORF">BDN71DRAFT_1443605</name>
</gene>
<feature type="chain" id="PRO_5040476362" evidence="2">
    <location>
        <begin position="20"/>
        <end position="145"/>
    </location>
</feature>
<organism evidence="3 4">
    <name type="scientific">Pleurotus eryngii</name>
    <name type="common">Boletus of the steppes</name>
    <dbReference type="NCBI Taxonomy" id="5323"/>
    <lineage>
        <taxon>Eukaryota</taxon>
        <taxon>Fungi</taxon>
        <taxon>Dikarya</taxon>
        <taxon>Basidiomycota</taxon>
        <taxon>Agaricomycotina</taxon>
        <taxon>Agaricomycetes</taxon>
        <taxon>Agaricomycetidae</taxon>
        <taxon>Agaricales</taxon>
        <taxon>Pleurotineae</taxon>
        <taxon>Pleurotaceae</taxon>
        <taxon>Pleurotus</taxon>
    </lineage>
</organism>
<accession>A0A9P6A172</accession>